<feature type="transmembrane region" description="Helical" evidence="1">
    <location>
        <begin position="148"/>
        <end position="166"/>
    </location>
</feature>
<evidence type="ECO:0000313" key="2">
    <source>
        <dbReference type="EMBL" id="PPK67926.1"/>
    </source>
</evidence>
<feature type="transmembrane region" description="Helical" evidence="1">
    <location>
        <begin position="125"/>
        <end position="141"/>
    </location>
</feature>
<dbReference type="OrthoDB" id="3597229at2"/>
<dbReference type="RefSeq" id="WP_104479216.1">
    <property type="nucleotide sequence ID" value="NZ_CP154825.1"/>
</dbReference>
<dbReference type="AlphaFoldDB" id="A0A2S6GRV9"/>
<evidence type="ECO:0000256" key="1">
    <source>
        <dbReference type="SAM" id="Phobius"/>
    </source>
</evidence>
<keyword evidence="1" id="KW-1133">Transmembrane helix</keyword>
<dbReference type="Proteomes" id="UP000239203">
    <property type="component" value="Unassembled WGS sequence"/>
</dbReference>
<feature type="transmembrane region" description="Helical" evidence="1">
    <location>
        <begin position="249"/>
        <end position="268"/>
    </location>
</feature>
<sequence length="406" mass="43450">MTVWTERVKPALSRLGDWLIGIFVVAGLLTMPFVKPGEVRAKFVGDHPLPPEPALALLLLALAIATFSLLRRHHVWVNPARLTWDYAGDRDREVRRRLHLGLLSRFAVVGYLFVASGVVLGWPDLPLSGALTVAAGFYAVRWASRSSVWVALAGPFLLALAGVLLAGQALTGTTALWVVVGVLVVAGLVPRREAVRREELVRGWHARVLRSVSAAFGDALALLPTARPVPMRLRGVPRFVVAGIAARRAALPLAGLLVLAIPVLHTIFPVVDPVWWTAAGAYFVLVPLIGGLAEITTGSGLRRWLPADDRELKYTAIAVLLVVALVWIGATVLFGLPVRPATPLAALLAAWSAVRTVTRPQIDYTPPASVDAGGVYLPVGLLTQVLRGPDLLVVGSVVLAAYFHSS</sequence>
<keyword evidence="1" id="KW-0812">Transmembrane</keyword>
<feature type="transmembrane region" description="Helical" evidence="1">
    <location>
        <begin position="172"/>
        <end position="189"/>
    </location>
</feature>
<keyword evidence="3" id="KW-1185">Reference proteome</keyword>
<proteinExistence type="predicted"/>
<dbReference type="EMBL" id="PTIX01000006">
    <property type="protein sequence ID" value="PPK67926.1"/>
    <property type="molecule type" value="Genomic_DNA"/>
</dbReference>
<keyword evidence="1" id="KW-0472">Membrane</keyword>
<feature type="transmembrane region" description="Helical" evidence="1">
    <location>
        <begin position="274"/>
        <end position="293"/>
    </location>
</feature>
<organism evidence="2 3">
    <name type="scientific">Actinokineospora auranticolor</name>
    <dbReference type="NCBI Taxonomy" id="155976"/>
    <lineage>
        <taxon>Bacteria</taxon>
        <taxon>Bacillati</taxon>
        <taxon>Actinomycetota</taxon>
        <taxon>Actinomycetes</taxon>
        <taxon>Pseudonocardiales</taxon>
        <taxon>Pseudonocardiaceae</taxon>
        <taxon>Actinokineospora</taxon>
    </lineage>
</organism>
<evidence type="ECO:0000313" key="3">
    <source>
        <dbReference type="Proteomes" id="UP000239203"/>
    </source>
</evidence>
<feature type="transmembrane region" description="Helical" evidence="1">
    <location>
        <begin position="314"/>
        <end position="336"/>
    </location>
</feature>
<feature type="transmembrane region" description="Helical" evidence="1">
    <location>
        <begin position="100"/>
        <end position="119"/>
    </location>
</feature>
<accession>A0A2S6GRV9</accession>
<feature type="transmembrane region" description="Helical" evidence="1">
    <location>
        <begin position="15"/>
        <end position="34"/>
    </location>
</feature>
<protein>
    <recommendedName>
        <fullName evidence="4">ABC-2 type transport system permease protein</fullName>
    </recommendedName>
</protein>
<comment type="caution">
    <text evidence="2">The sequence shown here is derived from an EMBL/GenBank/DDBJ whole genome shotgun (WGS) entry which is preliminary data.</text>
</comment>
<evidence type="ECO:0008006" key="4">
    <source>
        <dbReference type="Google" id="ProtNLM"/>
    </source>
</evidence>
<reference evidence="2 3" key="1">
    <citation type="submission" date="2018-02" db="EMBL/GenBank/DDBJ databases">
        <title>Genomic Encyclopedia of Archaeal and Bacterial Type Strains, Phase II (KMG-II): from individual species to whole genera.</title>
        <authorList>
            <person name="Goeker M."/>
        </authorList>
    </citation>
    <scope>NUCLEOTIDE SEQUENCE [LARGE SCALE GENOMIC DNA]</scope>
    <source>
        <strain evidence="2 3">YU 961-1</strain>
    </source>
</reference>
<gene>
    <name evidence="2" type="ORF">CLV40_106157</name>
</gene>
<name>A0A2S6GRV9_9PSEU</name>
<feature type="transmembrane region" description="Helical" evidence="1">
    <location>
        <begin position="54"/>
        <end position="71"/>
    </location>
</feature>